<dbReference type="Proteomes" id="UP000507222">
    <property type="component" value="Unassembled WGS sequence"/>
</dbReference>
<gene>
    <name evidence="1" type="ORF">CURHAP_LOCUS32264</name>
    <name evidence="2" type="ORF">ORAREDHAP_LOCUS31904</name>
</gene>
<proteinExistence type="predicted"/>
<evidence type="ECO:0000313" key="3">
    <source>
        <dbReference type="Proteomes" id="UP000507222"/>
    </source>
</evidence>
<name>A0A6J5XCH9_PRUAR</name>
<dbReference type="Proteomes" id="UP000507245">
    <property type="component" value="Unassembled WGS sequence"/>
</dbReference>
<evidence type="ECO:0000313" key="2">
    <source>
        <dbReference type="EMBL" id="CAB4310193.1"/>
    </source>
</evidence>
<organism evidence="2 4">
    <name type="scientific">Prunus armeniaca</name>
    <name type="common">Apricot</name>
    <name type="synonym">Armeniaca vulgaris</name>
    <dbReference type="NCBI Taxonomy" id="36596"/>
    <lineage>
        <taxon>Eukaryota</taxon>
        <taxon>Viridiplantae</taxon>
        <taxon>Streptophyta</taxon>
        <taxon>Embryophyta</taxon>
        <taxon>Tracheophyta</taxon>
        <taxon>Spermatophyta</taxon>
        <taxon>Magnoliopsida</taxon>
        <taxon>eudicotyledons</taxon>
        <taxon>Gunneridae</taxon>
        <taxon>Pentapetalae</taxon>
        <taxon>rosids</taxon>
        <taxon>fabids</taxon>
        <taxon>Rosales</taxon>
        <taxon>Rosaceae</taxon>
        <taxon>Amygdaloideae</taxon>
        <taxon>Amygdaleae</taxon>
        <taxon>Prunus</taxon>
    </lineage>
</organism>
<reference evidence="2 3" key="2">
    <citation type="submission" date="2020-05" db="EMBL/GenBank/DDBJ databases">
        <authorList>
            <person name="Campoy J."/>
            <person name="Schneeberger K."/>
            <person name="Spophaly S."/>
        </authorList>
    </citation>
    <scope>NUCLEOTIDE SEQUENCE [LARGE SCALE GENOMIC DNA]</scope>
    <source>
        <strain evidence="2">PruArmRojPasFocal</strain>
    </source>
</reference>
<sequence length="74" mass="7752">MSTPGPMISGFRIPGLAVFGPLDEKVATFGASGSDVAPLNKIVDVGVEVKFNILSVVLAPTVRIHGASFDKEPW</sequence>
<accession>A0A6J5XCH9</accession>
<reference evidence="4" key="1">
    <citation type="journal article" date="2020" name="Genome Biol.">
        <title>Gamete binning: chromosome-level and haplotype-resolved genome assembly enabled by high-throughput single-cell sequencing of gamete genomes.</title>
        <authorList>
            <person name="Campoy J.A."/>
            <person name="Sun H."/>
            <person name="Goel M."/>
            <person name="Jiao W.-B."/>
            <person name="Folz-Donahue K."/>
            <person name="Wang N."/>
            <person name="Rubio M."/>
            <person name="Liu C."/>
            <person name="Kukat C."/>
            <person name="Ruiz D."/>
            <person name="Huettel B."/>
            <person name="Schneeberger K."/>
        </authorList>
    </citation>
    <scope>NUCLEOTIDE SEQUENCE [LARGE SCALE GENOMIC DNA]</scope>
    <source>
        <strain evidence="4">cv. Rojo Pasion</strain>
    </source>
</reference>
<dbReference type="EMBL" id="CAEKKB010000005">
    <property type="protein sequence ID" value="CAB4310193.1"/>
    <property type="molecule type" value="Genomic_DNA"/>
</dbReference>
<keyword evidence="4" id="KW-1185">Reference proteome</keyword>
<protein>
    <submittedName>
        <fullName evidence="2">Uncharacterized protein</fullName>
    </submittedName>
</protein>
<dbReference type="EMBL" id="CAEKDK010000005">
    <property type="protein sequence ID" value="CAB4279732.1"/>
    <property type="molecule type" value="Genomic_DNA"/>
</dbReference>
<evidence type="ECO:0000313" key="4">
    <source>
        <dbReference type="Proteomes" id="UP000507245"/>
    </source>
</evidence>
<dbReference type="AlphaFoldDB" id="A0A6J5XCH9"/>
<dbReference type="OrthoDB" id="1996744at2759"/>
<evidence type="ECO:0000313" key="1">
    <source>
        <dbReference type="EMBL" id="CAB4279732.1"/>
    </source>
</evidence>